<protein>
    <submittedName>
        <fullName evidence="11 12">Glycosyltransferase</fullName>
        <ecNumber evidence="11">2.4.-.-</ecNumber>
    </submittedName>
</protein>
<evidence type="ECO:0000313" key="13">
    <source>
        <dbReference type="Proteomes" id="UP000236268"/>
    </source>
</evidence>
<dbReference type="InterPro" id="IPR029044">
    <property type="entry name" value="Nucleotide-diphossugar_trans"/>
</dbReference>
<feature type="domain" description="Glycosyltransferase 2-like" evidence="10">
    <location>
        <begin position="36"/>
        <end position="196"/>
    </location>
</feature>
<evidence type="ECO:0000256" key="9">
    <source>
        <dbReference type="SAM" id="Phobius"/>
    </source>
</evidence>
<dbReference type="Proteomes" id="UP000236268">
    <property type="component" value="Unassembled WGS sequence"/>
</dbReference>
<dbReference type="Pfam" id="PF00535">
    <property type="entry name" value="Glycos_transf_2"/>
    <property type="match status" value="1"/>
</dbReference>
<dbReference type="RefSeq" id="WP_103041193.1">
    <property type="nucleotide sequence ID" value="NZ_JBDZDB010000027.1"/>
</dbReference>
<dbReference type="SUPFAM" id="SSF53448">
    <property type="entry name" value="Nucleotide-diphospho-sugar transferases"/>
    <property type="match status" value="1"/>
</dbReference>
<gene>
    <name evidence="11" type="ORF">ACJ41P_24235</name>
    <name evidence="12" type="ORF">C1S70_25925</name>
</gene>
<keyword evidence="1" id="KW-1003">Cell membrane</keyword>
<evidence type="ECO:0000313" key="14">
    <source>
        <dbReference type="Proteomes" id="UP001628281"/>
    </source>
</evidence>
<dbReference type="InterPro" id="IPR050256">
    <property type="entry name" value="Glycosyltransferase_2"/>
</dbReference>
<evidence type="ECO:0000259" key="10">
    <source>
        <dbReference type="Pfam" id="PF00535"/>
    </source>
</evidence>
<dbReference type="GO" id="GO:0009103">
    <property type="term" value="P:lipopolysaccharide biosynthetic process"/>
    <property type="evidence" value="ECO:0007669"/>
    <property type="project" value="UniProtKB-KW"/>
</dbReference>
<feature type="transmembrane region" description="Helical" evidence="9">
    <location>
        <begin position="263"/>
        <end position="286"/>
    </location>
</feature>
<dbReference type="PANTHER" id="PTHR48090:SF3">
    <property type="entry name" value="UNDECAPRENYL-PHOSPHATE 4-DEOXY-4-FORMAMIDO-L-ARABINOSE TRANSFERASE"/>
    <property type="match status" value="1"/>
</dbReference>
<keyword evidence="2 11" id="KW-0328">Glycosyltransferase</keyword>
<keyword evidence="3 12" id="KW-0808">Transferase</keyword>
<dbReference type="InterPro" id="IPR001173">
    <property type="entry name" value="Glyco_trans_2-like"/>
</dbReference>
<keyword evidence="7 9" id="KW-0472">Membrane</keyword>
<evidence type="ECO:0000256" key="1">
    <source>
        <dbReference type="ARBA" id="ARBA00022475"/>
    </source>
</evidence>
<accession>A0A2K1FTU4</accession>
<dbReference type="GO" id="GO:0005886">
    <property type="term" value="C:plasma membrane"/>
    <property type="evidence" value="ECO:0007669"/>
    <property type="project" value="TreeGrafter"/>
</dbReference>
<dbReference type="Proteomes" id="UP001628281">
    <property type="component" value="Unassembled WGS sequence"/>
</dbReference>
<evidence type="ECO:0000313" key="11">
    <source>
        <dbReference type="EMBL" id="MFL7904264.1"/>
    </source>
</evidence>
<keyword evidence="6 9" id="KW-1133">Transmembrane helix</keyword>
<evidence type="ECO:0000256" key="7">
    <source>
        <dbReference type="ARBA" id="ARBA00023136"/>
    </source>
</evidence>
<organism evidence="12 13">
    <name type="scientific">Azospirillum argentinense</name>
    <dbReference type="NCBI Taxonomy" id="2970906"/>
    <lineage>
        <taxon>Bacteria</taxon>
        <taxon>Pseudomonadati</taxon>
        <taxon>Pseudomonadota</taxon>
        <taxon>Alphaproteobacteria</taxon>
        <taxon>Rhodospirillales</taxon>
        <taxon>Azospirillaceae</taxon>
        <taxon>Azospirillum</taxon>
    </lineage>
</organism>
<feature type="transmembrane region" description="Helical" evidence="9">
    <location>
        <begin position="306"/>
        <end position="329"/>
    </location>
</feature>
<evidence type="ECO:0000256" key="5">
    <source>
        <dbReference type="ARBA" id="ARBA00022985"/>
    </source>
</evidence>
<reference evidence="11 14" key="2">
    <citation type="submission" date="2024-11" db="EMBL/GenBank/DDBJ databases">
        <title>Draft genome sequences of two bacteria associated to sugarcane roots in Colombia.</title>
        <authorList>
            <person name="Pardo-Diaz S."/>
            <person name="Masmela-Mendoza J."/>
            <person name="Delgadillo-Duran P."/>
            <person name="Bautista E.J."/>
            <person name="Rojas-Tapias D.F."/>
        </authorList>
    </citation>
    <scope>NUCLEOTIDE SEQUENCE [LARGE SCALE GENOMIC DNA]</scope>
    <source>
        <strain evidence="11 14">Ap18</strain>
    </source>
</reference>
<evidence type="ECO:0000256" key="3">
    <source>
        <dbReference type="ARBA" id="ARBA00022679"/>
    </source>
</evidence>
<dbReference type="EC" id="2.4.-.-" evidence="11"/>
<dbReference type="PANTHER" id="PTHR48090">
    <property type="entry name" value="UNDECAPRENYL-PHOSPHATE 4-DEOXY-4-FORMAMIDO-L-ARABINOSE TRANSFERASE-RELATED"/>
    <property type="match status" value="1"/>
</dbReference>
<evidence type="ECO:0000313" key="12">
    <source>
        <dbReference type="EMBL" id="PNQ95950.1"/>
    </source>
</evidence>
<comment type="caution">
    <text evidence="12">The sequence shown here is derived from an EMBL/GenBank/DDBJ whole genome shotgun (WGS) entry which is preliminary data.</text>
</comment>
<keyword evidence="12" id="KW-0614">Plasmid</keyword>
<evidence type="ECO:0000256" key="6">
    <source>
        <dbReference type="ARBA" id="ARBA00022989"/>
    </source>
</evidence>
<dbReference type="GO" id="GO:0099621">
    <property type="term" value="F:undecaprenyl-phosphate 4-deoxy-4-formamido-L-arabinose transferase activity"/>
    <property type="evidence" value="ECO:0007669"/>
    <property type="project" value="TreeGrafter"/>
</dbReference>
<keyword evidence="4 9" id="KW-0812">Transmembrane</keyword>
<name>A0A2K1FTU4_9PROT</name>
<dbReference type="AlphaFoldDB" id="A0A2K1FTU4"/>
<dbReference type="CDD" id="cd04187">
    <property type="entry name" value="DPM1_like_bac"/>
    <property type="match status" value="1"/>
</dbReference>
<geneLocation type="plasmid" evidence="12">
    <name>p21unnamed</name>
</geneLocation>
<keyword evidence="14" id="KW-1185">Reference proteome</keyword>
<dbReference type="Gene3D" id="3.90.550.10">
    <property type="entry name" value="Spore Coat Polysaccharide Biosynthesis Protein SpsA, Chain A"/>
    <property type="match status" value="1"/>
</dbReference>
<evidence type="ECO:0000256" key="4">
    <source>
        <dbReference type="ARBA" id="ARBA00022692"/>
    </source>
</evidence>
<keyword evidence="5" id="KW-0448">Lipopolysaccharide biosynthesis</keyword>
<feature type="region of interest" description="Disordered" evidence="8">
    <location>
        <begin position="1"/>
        <end position="28"/>
    </location>
</feature>
<sequence length="361" mass="39833">MPSLIDAESGAPARDVDASCTPEHPAVSRAKPPAVSVIIPMYNEESNVDLMCDRLRQSLATLGMPWEVLFIDDGSRDRTAELLTAQALRTPGFRFIKLRRNFGQTAAIMAGIDHACGEIIVPLDGDLQNDPADIAMLIAKMEEGYDVVSGWRRNRQDASLKRVLPSRIANGLISRISGVHLHDYGCTLKAYKRSMLTGFRLYGEMHRFVPIFASWQGARVVEMPVNHHPRRFGSSKYGLERIFKVLLDLMVVKFLTQYETKPIYVFGGVGMLFLGGGTLAGLYALWLKLVDGVSFILTPLPLMCMFGFIAGLMCMLLGLLAEVLVRIYFESQGKTHYAVDSITEAGADTAASPPDHPEPAR</sequence>
<evidence type="ECO:0000256" key="2">
    <source>
        <dbReference type="ARBA" id="ARBA00022676"/>
    </source>
</evidence>
<evidence type="ECO:0000256" key="8">
    <source>
        <dbReference type="SAM" id="MobiDB-lite"/>
    </source>
</evidence>
<reference evidence="12 13" key="1">
    <citation type="submission" date="2018-01" db="EMBL/GenBank/DDBJ databases">
        <title>Whole genome sequence of Azospirillum brasilense REC3 isolated from strawberry roots.</title>
        <authorList>
            <person name="Fontana C.A."/>
            <person name="Salazar S.M."/>
            <person name="Bassi D."/>
            <person name="Puglisi E."/>
            <person name="Lovaisa N.C."/>
            <person name="Toffoli L.M."/>
            <person name="Pedraza R."/>
            <person name="Cocconcelli P.S."/>
        </authorList>
    </citation>
    <scope>NUCLEOTIDE SEQUENCE [LARGE SCALE GENOMIC DNA]</scope>
    <source>
        <strain evidence="12 13">REC3</strain>
        <plasmid evidence="12">p21unnamed</plasmid>
    </source>
</reference>
<proteinExistence type="predicted"/>
<dbReference type="EMBL" id="JBJLSN010000045">
    <property type="protein sequence ID" value="MFL7904264.1"/>
    <property type="molecule type" value="Genomic_DNA"/>
</dbReference>
<dbReference type="EMBL" id="POWG01000038">
    <property type="protein sequence ID" value="PNQ95950.1"/>
    <property type="molecule type" value="Genomic_DNA"/>
</dbReference>